<dbReference type="SUPFAM" id="SSF48498">
    <property type="entry name" value="Tetracyclin repressor-like, C-terminal domain"/>
    <property type="match status" value="1"/>
</dbReference>
<proteinExistence type="predicted"/>
<reference evidence="6 7" key="1">
    <citation type="submission" date="2016-10" db="EMBL/GenBank/DDBJ databases">
        <title>The Draft Genome Sequence of Actinokineospora bangkokensis 44EHWT reveals the biosynthetic pathway of antifungal compounds Thailandins with unusual extender unit butylmalonyl-CoA.</title>
        <authorList>
            <person name="Greule A."/>
            <person name="Intra B."/>
            <person name="Flemming S."/>
            <person name="Rommel M.G."/>
            <person name="Panbangred W."/>
            <person name="Bechthold A."/>
        </authorList>
    </citation>
    <scope>NUCLEOTIDE SEQUENCE [LARGE SCALE GENOMIC DNA]</scope>
    <source>
        <strain evidence="6 7">44EHW</strain>
    </source>
</reference>
<dbReference type="RefSeq" id="WP_075975396.1">
    <property type="nucleotide sequence ID" value="NZ_MKQR01000015.1"/>
</dbReference>
<accession>A0A1Q9LL90</accession>
<dbReference type="PANTHER" id="PTHR30055:SF234">
    <property type="entry name" value="HTH-TYPE TRANSCRIPTIONAL REGULATOR BETI"/>
    <property type="match status" value="1"/>
</dbReference>
<dbReference type="OrthoDB" id="3617113at2"/>
<dbReference type="Proteomes" id="UP000186040">
    <property type="component" value="Unassembled WGS sequence"/>
</dbReference>
<protein>
    <recommendedName>
        <fullName evidence="5">HTH tetR-type domain-containing protein</fullName>
    </recommendedName>
</protein>
<dbReference type="GO" id="GO:0003700">
    <property type="term" value="F:DNA-binding transcription factor activity"/>
    <property type="evidence" value="ECO:0007669"/>
    <property type="project" value="TreeGrafter"/>
</dbReference>
<evidence type="ECO:0000259" key="5">
    <source>
        <dbReference type="PROSITE" id="PS50977"/>
    </source>
</evidence>
<keyword evidence="2 4" id="KW-0238">DNA-binding</keyword>
<dbReference type="InterPro" id="IPR001647">
    <property type="entry name" value="HTH_TetR"/>
</dbReference>
<evidence type="ECO:0000256" key="1">
    <source>
        <dbReference type="ARBA" id="ARBA00023015"/>
    </source>
</evidence>
<evidence type="ECO:0000313" key="7">
    <source>
        <dbReference type="Proteomes" id="UP000186040"/>
    </source>
</evidence>
<dbReference type="SUPFAM" id="SSF46689">
    <property type="entry name" value="Homeodomain-like"/>
    <property type="match status" value="1"/>
</dbReference>
<gene>
    <name evidence="6" type="ORF">BJP25_19335</name>
</gene>
<organism evidence="6 7">
    <name type="scientific">Actinokineospora bangkokensis</name>
    <dbReference type="NCBI Taxonomy" id="1193682"/>
    <lineage>
        <taxon>Bacteria</taxon>
        <taxon>Bacillati</taxon>
        <taxon>Actinomycetota</taxon>
        <taxon>Actinomycetes</taxon>
        <taxon>Pseudonocardiales</taxon>
        <taxon>Pseudonocardiaceae</taxon>
        <taxon>Actinokineospora</taxon>
    </lineage>
</organism>
<dbReference type="InterPro" id="IPR009057">
    <property type="entry name" value="Homeodomain-like_sf"/>
</dbReference>
<keyword evidence="3" id="KW-0804">Transcription</keyword>
<evidence type="ECO:0000256" key="4">
    <source>
        <dbReference type="PROSITE-ProRule" id="PRU00335"/>
    </source>
</evidence>
<feature type="DNA-binding region" description="H-T-H motif" evidence="4">
    <location>
        <begin position="39"/>
        <end position="58"/>
    </location>
</feature>
<keyword evidence="1" id="KW-0805">Transcription regulation</keyword>
<dbReference type="Pfam" id="PF00440">
    <property type="entry name" value="TetR_N"/>
    <property type="match status" value="1"/>
</dbReference>
<dbReference type="GO" id="GO:0000976">
    <property type="term" value="F:transcription cis-regulatory region binding"/>
    <property type="evidence" value="ECO:0007669"/>
    <property type="project" value="TreeGrafter"/>
</dbReference>
<dbReference type="EMBL" id="MKQR01000015">
    <property type="protein sequence ID" value="OLR92785.1"/>
    <property type="molecule type" value="Genomic_DNA"/>
</dbReference>
<dbReference type="AlphaFoldDB" id="A0A1Q9LL90"/>
<evidence type="ECO:0000256" key="2">
    <source>
        <dbReference type="ARBA" id="ARBA00023125"/>
    </source>
</evidence>
<evidence type="ECO:0000256" key="3">
    <source>
        <dbReference type="ARBA" id="ARBA00023163"/>
    </source>
</evidence>
<comment type="caution">
    <text evidence="6">The sequence shown here is derived from an EMBL/GenBank/DDBJ whole genome shotgun (WGS) entry which is preliminary data.</text>
</comment>
<dbReference type="PROSITE" id="PS50977">
    <property type="entry name" value="HTH_TETR_2"/>
    <property type="match status" value="1"/>
</dbReference>
<keyword evidence="7" id="KW-1185">Reference proteome</keyword>
<dbReference type="InterPro" id="IPR050109">
    <property type="entry name" value="HTH-type_TetR-like_transc_reg"/>
</dbReference>
<dbReference type="InterPro" id="IPR036271">
    <property type="entry name" value="Tet_transcr_reg_TetR-rel_C_sf"/>
</dbReference>
<feature type="domain" description="HTH tetR-type" evidence="5">
    <location>
        <begin position="17"/>
        <end position="76"/>
    </location>
</feature>
<dbReference type="STRING" id="1193682.BJP25_19335"/>
<dbReference type="Gene3D" id="1.10.357.10">
    <property type="entry name" value="Tetracycline Repressor, domain 2"/>
    <property type="match status" value="1"/>
</dbReference>
<evidence type="ECO:0000313" key="6">
    <source>
        <dbReference type="EMBL" id="OLR92785.1"/>
    </source>
</evidence>
<dbReference type="PANTHER" id="PTHR30055">
    <property type="entry name" value="HTH-TYPE TRANSCRIPTIONAL REGULATOR RUTR"/>
    <property type="match status" value="1"/>
</dbReference>
<sequence>MRGIGSPAPRPRRVDARRNREAILRAADEAYRTPGVEVTLEEVARRAGLGRATVYRHFADRRTLAYAVAHFHLCALDELARSEITFRELLAAILTEQVARRSLVTVFRDLPTGEQHRLVRALMDVLGPAFRRAQAAGEVRADVEPGDLELVFEMVEGAMETGPRETRRDHPTQRLIKVIVDGLFVTPDPALRG</sequence>
<name>A0A1Q9LL90_9PSEU</name>
<dbReference type="InterPro" id="IPR049445">
    <property type="entry name" value="TetR_SbtR-like_C"/>
</dbReference>
<dbReference type="PRINTS" id="PR00455">
    <property type="entry name" value="HTHTETR"/>
</dbReference>
<dbReference type="Pfam" id="PF21597">
    <property type="entry name" value="TetR_C_43"/>
    <property type="match status" value="1"/>
</dbReference>